<dbReference type="InterPro" id="IPR052337">
    <property type="entry name" value="SAT4-like"/>
</dbReference>
<dbReference type="PANTHER" id="PTHR33048:SF47">
    <property type="entry name" value="INTEGRAL MEMBRANE PROTEIN-RELATED"/>
    <property type="match status" value="1"/>
</dbReference>
<keyword evidence="9" id="KW-1185">Reference proteome</keyword>
<comment type="similarity">
    <text evidence="5">Belongs to the SAT4 family.</text>
</comment>
<feature type="non-terminal residue" evidence="8">
    <location>
        <position position="252"/>
    </location>
</feature>
<sequence>VVFVVLTTFAVAGRFFSRRLKGVKPGADDWLVVVALVSVFHFLAIFKGGSGHHKEDVSLAEIIQLFKMIAFLQFAYALGLMFVRLSICMLLIRIFFTRAFKYAAYGAMFLTVSWCLFTILDAIFICQPFEFNWNRRIPGGHCSDHTAPYVTTAAWSVVCDMFIWLLPIPAVWKLQLPRVHKIALSCVFALGIIDVIAGIARVIAILKVDFTGDITYTVIDGEIWGMAEVGVGIIVSCGPVLRPVFESLLPDS</sequence>
<dbReference type="GO" id="GO:0016020">
    <property type="term" value="C:membrane"/>
    <property type="evidence" value="ECO:0007669"/>
    <property type="project" value="UniProtKB-SubCell"/>
</dbReference>
<evidence type="ECO:0000256" key="1">
    <source>
        <dbReference type="ARBA" id="ARBA00004141"/>
    </source>
</evidence>
<gene>
    <name evidence="8" type="ORF">K432DRAFT_273540</name>
</gene>
<feature type="non-terminal residue" evidence="8">
    <location>
        <position position="1"/>
    </location>
</feature>
<dbReference type="Proteomes" id="UP000250266">
    <property type="component" value="Unassembled WGS sequence"/>
</dbReference>
<organism evidence="8 9">
    <name type="scientific">Lepidopterella palustris CBS 459.81</name>
    <dbReference type="NCBI Taxonomy" id="1314670"/>
    <lineage>
        <taxon>Eukaryota</taxon>
        <taxon>Fungi</taxon>
        <taxon>Dikarya</taxon>
        <taxon>Ascomycota</taxon>
        <taxon>Pezizomycotina</taxon>
        <taxon>Dothideomycetes</taxon>
        <taxon>Pleosporomycetidae</taxon>
        <taxon>Mytilinidiales</taxon>
        <taxon>Argynnaceae</taxon>
        <taxon>Lepidopterella</taxon>
    </lineage>
</organism>
<feature type="transmembrane region" description="Helical" evidence="6">
    <location>
        <begin position="102"/>
        <end position="126"/>
    </location>
</feature>
<proteinExistence type="inferred from homology"/>
<comment type="subcellular location">
    <subcellularLocation>
        <location evidence="1">Membrane</location>
        <topology evidence="1">Multi-pass membrane protein</topology>
    </subcellularLocation>
</comment>
<evidence type="ECO:0000313" key="8">
    <source>
        <dbReference type="EMBL" id="OCK78012.1"/>
    </source>
</evidence>
<evidence type="ECO:0000256" key="6">
    <source>
        <dbReference type="SAM" id="Phobius"/>
    </source>
</evidence>
<feature type="transmembrane region" description="Helical" evidence="6">
    <location>
        <begin position="182"/>
        <end position="204"/>
    </location>
</feature>
<dbReference type="PANTHER" id="PTHR33048">
    <property type="entry name" value="PTH11-LIKE INTEGRAL MEMBRANE PROTEIN (AFU_ORTHOLOGUE AFUA_5G11245)"/>
    <property type="match status" value="1"/>
</dbReference>
<feature type="transmembrane region" description="Helical" evidence="6">
    <location>
        <begin position="70"/>
        <end position="96"/>
    </location>
</feature>
<keyword evidence="4 6" id="KW-0472">Membrane</keyword>
<name>A0A8E2E630_9PEZI</name>
<feature type="transmembrane region" description="Helical" evidence="6">
    <location>
        <begin position="147"/>
        <end position="170"/>
    </location>
</feature>
<dbReference type="AlphaFoldDB" id="A0A8E2E630"/>
<evidence type="ECO:0000259" key="7">
    <source>
        <dbReference type="Pfam" id="PF20684"/>
    </source>
</evidence>
<evidence type="ECO:0000256" key="5">
    <source>
        <dbReference type="ARBA" id="ARBA00038359"/>
    </source>
</evidence>
<reference evidence="8 9" key="1">
    <citation type="journal article" date="2016" name="Nat. Commun.">
        <title>Ectomycorrhizal ecology is imprinted in the genome of the dominant symbiotic fungus Cenococcum geophilum.</title>
        <authorList>
            <consortium name="DOE Joint Genome Institute"/>
            <person name="Peter M."/>
            <person name="Kohler A."/>
            <person name="Ohm R.A."/>
            <person name="Kuo A."/>
            <person name="Krutzmann J."/>
            <person name="Morin E."/>
            <person name="Arend M."/>
            <person name="Barry K.W."/>
            <person name="Binder M."/>
            <person name="Choi C."/>
            <person name="Clum A."/>
            <person name="Copeland A."/>
            <person name="Grisel N."/>
            <person name="Haridas S."/>
            <person name="Kipfer T."/>
            <person name="LaButti K."/>
            <person name="Lindquist E."/>
            <person name="Lipzen A."/>
            <person name="Maire R."/>
            <person name="Meier B."/>
            <person name="Mihaltcheva S."/>
            <person name="Molinier V."/>
            <person name="Murat C."/>
            <person name="Poggeler S."/>
            <person name="Quandt C.A."/>
            <person name="Sperisen C."/>
            <person name="Tritt A."/>
            <person name="Tisserant E."/>
            <person name="Crous P.W."/>
            <person name="Henrissat B."/>
            <person name="Nehls U."/>
            <person name="Egli S."/>
            <person name="Spatafora J.W."/>
            <person name="Grigoriev I.V."/>
            <person name="Martin F.M."/>
        </authorList>
    </citation>
    <scope>NUCLEOTIDE SEQUENCE [LARGE SCALE GENOMIC DNA]</scope>
    <source>
        <strain evidence="8 9">CBS 459.81</strain>
    </source>
</reference>
<dbReference type="EMBL" id="KV745086">
    <property type="protein sequence ID" value="OCK78012.1"/>
    <property type="molecule type" value="Genomic_DNA"/>
</dbReference>
<evidence type="ECO:0000256" key="2">
    <source>
        <dbReference type="ARBA" id="ARBA00022692"/>
    </source>
</evidence>
<protein>
    <recommendedName>
        <fullName evidence="7">Rhodopsin domain-containing protein</fullName>
    </recommendedName>
</protein>
<accession>A0A8E2E630</accession>
<keyword evidence="3 6" id="KW-1133">Transmembrane helix</keyword>
<evidence type="ECO:0000256" key="4">
    <source>
        <dbReference type="ARBA" id="ARBA00023136"/>
    </source>
</evidence>
<dbReference type="Pfam" id="PF20684">
    <property type="entry name" value="Fung_rhodopsin"/>
    <property type="match status" value="1"/>
</dbReference>
<dbReference type="InterPro" id="IPR049326">
    <property type="entry name" value="Rhodopsin_dom_fungi"/>
</dbReference>
<feature type="domain" description="Rhodopsin" evidence="7">
    <location>
        <begin position="14"/>
        <end position="246"/>
    </location>
</feature>
<evidence type="ECO:0000313" key="9">
    <source>
        <dbReference type="Proteomes" id="UP000250266"/>
    </source>
</evidence>
<evidence type="ECO:0000256" key="3">
    <source>
        <dbReference type="ARBA" id="ARBA00022989"/>
    </source>
</evidence>
<dbReference type="OrthoDB" id="5401779at2759"/>
<keyword evidence="2 6" id="KW-0812">Transmembrane</keyword>